<dbReference type="PANTHER" id="PTHR47510">
    <property type="entry name" value="REVERSE TRANSCRIPTASE DOMAIN-CONTAINING PROTEIN"/>
    <property type="match status" value="1"/>
</dbReference>
<dbReference type="InterPro" id="IPR015095">
    <property type="entry name" value="AlkB_hom8_N"/>
</dbReference>
<feature type="region of interest" description="Disordered" evidence="1">
    <location>
        <begin position="259"/>
        <end position="290"/>
    </location>
</feature>
<comment type="caution">
    <text evidence="3">The sequence shown here is derived from an EMBL/GenBank/DDBJ whole genome shotgun (WGS) entry which is preliminary data.</text>
</comment>
<name>A0ABQ8KZC9_LABRO</name>
<dbReference type="Pfam" id="PF03372">
    <property type="entry name" value="Exo_endo_phos"/>
    <property type="match status" value="1"/>
</dbReference>
<dbReference type="EMBL" id="JACTAM010002736">
    <property type="protein sequence ID" value="KAI2643810.1"/>
    <property type="molecule type" value="Genomic_DNA"/>
</dbReference>
<dbReference type="Pfam" id="PF00078">
    <property type="entry name" value="RVT_1"/>
    <property type="match status" value="1"/>
</dbReference>
<feature type="compositionally biased region" description="Basic residues" evidence="1">
    <location>
        <begin position="275"/>
        <end position="290"/>
    </location>
</feature>
<dbReference type="PANTHER" id="PTHR47510:SF3">
    <property type="entry name" value="ENDO_EXONUCLEASE_PHOSPHATASE DOMAIN-CONTAINING PROTEIN"/>
    <property type="match status" value="1"/>
</dbReference>
<gene>
    <name evidence="3" type="ORF">H4Q32_028364</name>
</gene>
<keyword evidence="4" id="KW-1185">Reference proteome</keyword>
<dbReference type="PROSITE" id="PS50878">
    <property type="entry name" value="RT_POL"/>
    <property type="match status" value="1"/>
</dbReference>
<dbReference type="InterPro" id="IPR005135">
    <property type="entry name" value="Endo/exonuclease/phosphatase"/>
</dbReference>
<evidence type="ECO:0000313" key="4">
    <source>
        <dbReference type="Proteomes" id="UP000830375"/>
    </source>
</evidence>
<feature type="domain" description="Reverse transcriptase" evidence="2">
    <location>
        <begin position="771"/>
        <end position="1039"/>
    </location>
</feature>
<dbReference type="InterPro" id="IPR000477">
    <property type="entry name" value="RT_dom"/>
</dbReference>
<protein>
    <recommendedName>
        <fullName evidence="2">Reverse transcriptase domain-containing protein</fullName>
    </recommendedName>
</protein>
<dbReference type="InterPro" id="IPR043502">
    <property type="entry name" value="DNA/RNA_pol_sf"/>
</dbReference>
<accession>A0ABQ8KZC9</accession>
<evidence type="ECO:0000256" key="1">
    <source>
        <dbReference type="SAM" id="MobiDB-lite"/>
    </source>
</evidence>
<dbReference type="Gene3D" id="3.60.10.10">
    <property type="entry name" value="Endonuclease/exonuclease/phosphatase"/>
    <property type="match status" value="1"/>
</dbReference>
<dbReference type="SUPFAM" id="SSF56219">
    <property type="entry name" value="DNase I-like"/>
    <property type="match status" value="1"/>
</dbReference>
<dbReference type="Proteomes" id="UP000830375">
    <property type="component" value="Unassembled WGS sequence"/>
</dbReference>
<evidence type="ECO:0000313" key="3">
    <source>
        <dbReference type="EMBL" id="KAI2643810.1"/>
    </source>
</evidence>
<dbReference type="SUPFAM" id="SSF56672">
    <property type="entry name" value="DNA/RNA polymerases"/>
    <property type="match status" value="1"/>
</dbReference>
<sequence>MCCPNLEAIFINCKPFYSPREFSSFILVSVYIPPDARASATLELLADQITHREQRYPDSFIIPNKHETSTRRADHVYIASVGPGPYLYFYTTCKSSTVSGRRTTTSLGLTVSNGHLRDGRVLSRRAVHEDEMRCFVNLDRSSTSHTRPSAVYGGLSTSTWVFGARDLLQGRKMARWRRAVHEDEMRCFVNLDRSSTSHTRPSAVYGGLSTSTWVFGARDLLQGRKLARWRRTIGYIEYDRDTLVSIGVQCTHNSTFVTPEPSWPSEIRRENKGRDAKRRPRGKRAGIRNRLRARAHRTPLPSILLANVQSLENKLDDLRARAKFQRDIRDCNLLCFTETWLNPAVPDHAIQPAEFFSVHRMDRTRDSGKSRGGGVCLMVNNSWCNSASVVPLARSCTPNLELLTIMCRPFYLPREFTSVIISAVYIPPQADTDTALCELHEALTQHQAQHRDAALIVAGDFNSANLKRAAPNFYQHITCPTRGDRTLDHCYTTVKDAYKAQSRPPFGKSDHAAIFLMPKYKQRLKREVPVQREVTRWTDQSVAALQDALDDADWDMFRNSSDDVNVFTEAVVGFIGKLADDTALKTTIRTFPNQKPWVDKTIRDALRSRTAAYNAGLASGDMVPYKAASYNVRKAVKEAKQRYGRKLESQLQQNNSRSLWQGLRTITDYKAPTSGMMNADVTLAGELNTFYARFEAAAKDAKDANASGANGCRHEDTASTGNTFIISEHDVRRAFKRVNTRKAAGPDGISGRILRACADQLAPVFTEIFNLSLSQSVIPTCFKESIIVPVPKKPHPASLNDYRPVALTSVVMKCFERLVKDFIISSLSDTLDPLQFAYRPNRSTDDAISHLLHTSLTHLDTRGGNYVKMLFIDYSSAFNTIIPSTLTTKLEHLGLSSSLCQWICNFLTGRPQAVRMGGHLSASLTLSTGAPQGCVLSPLLYSLYTYDCVATTSSTTIIKFADDTVVVGLISDNNETAYLKEIRNLENWCQRNNLLLNVNKTKELIVDFSTKQERNYQTPIINESPVERVNSFKYLGVHITQDLSWSWHINTVVKKARQRLYHLRRLRDFRLPSKVLRNFYSCTIESILTGNILTWFGNSTMQDRRALQRVVRSAERTIHTELPDLHSIYSRRCWTKARKIVKDLSHPNNELFSLMRSGKRFRSLKANTERLRRSFFPQAIRSLNQYITQY</sequence>
<organism evidence="3 4">
    <name type="scientific">Labeo rohita</name>
    <name type="common">Indian major carp</name>
    <name type="synonym">Cyprinus rohita</name>
    <dbReference type="NCBI Taxonomy" id="84645"/>
    <lineage>
        <taxon>Eukaryota</taxon>
        <taxon>Metazoa</taxon>
        <taxon>Chordata</taxon>
        <taxon>Craniata</taxon>
        <taxon>Vertebrata</taxon>
        <taxon>Euteleostomi</taxon>
        <taxon>Actinopterygii</taxon>
        <taxon>Neopterygii</taxon>
        <taxon>Teleostei</taxon>
        <taxon>Ostariophysi</taxon>
        <taxon>Cypriniformes</taxon>
        <taxon>Cyprinidae</taxon>
        <taxon>Labeoninae</taxon>
        <taxon>Labeonini</taxon>
        <taxon>Labeo</taxon>
    </lineage>
</organism>
<proteinExistence type="predicted"/>
<dbReference type="CDD" id="cd01650">
    <property type="entry name" value="RT_nLTR_like"/>
    <property type="match status" value="1"/>
</dbReference>
<reference evidence="3 4" key="1">
    <citation type="submission" date="2022-01" db="EMBL/GenBank/DDBJ databases">
        <title>A high-quality chromosome-level genome assembly of rohu carp, Labeo rohita.</title>
        <authorList>
            <person name="Arick M.A. II"/>
            <person name="Hsu C.-Y."/>
            <person name="Magbanua Z."/>
            <person name="Pechanova O."/>
            <person name="Grover C."/>
            <person name="Miller E."/>
            <person name="Thrash A."/>
            <person name="Ezzel L."/>
            <person name="Alam S."/>
            <person name="Benzie J."/>
            <person name="Hamilton M."/>
            <person name="Karsi A."/>
            <person name="Lawrence M.L."/>
            <person name="Peterson D.G."/>
        </authorList>
    </citation>
    <scope>NUCLEOTIDE SEQUENCE [LARGE SCALE GENOMIC DNA]</scope>
    <source>
        <strain evidence="4">BAU-BD-2019</strain>
        <tissue evidence="3">Blood</tissue>
    </source>
</reference>
<dbReference type="Pfam" id="PF09004">
    <property type="entry name" value="ALKBH8_N"/>
    <property type="match status" value="1"/>
</dbReference>
<evidence type="ECO:0000259" key="2">
    <source>
        <dbReference type="PROSITE" id="PS50878"/>
    </source>
</evidence>
<dbReference type="InterPro" id="IPR036691">
    <property type="entry name" value="Endo/exonu/phosph_ase_sf"/>
</dbReference>